<dbReference type="Gene3D" id="3.30.420.40">
    <property type="match status" value="3"/>
</dbReference>
<comment type="caution">
    <text evidence="2">The sequence shown here is derived from an EMBL/GenBank/DDBJ whole genome shotgun (WGS) entry which is preliminary data.</text>
</comment>
<evidence type="ECO:0000313" key="2">
    <source>
        <dbReference type="EMBL" id="CAK0741691.1"/>
    </source>
</evidence>
<dbReference type="SMART" id="SM00268">
    <property type="entry name" value="ACTIN"/>
    <property type="match status" value="1"/>
</dbReference>
<dbReference type="InterPro" id="IPR043129">
    <property type="entry name" value="ATPase_NBD"/>
</dbReference>
<dbReference type="PANTHER" id="PTHR11937">
    <property type="entry name" value="ACTIN"/>
    <property type="match status" value="1"/>
</dbReference>
<proteinExistence type="inferred from homology"/>
<dbReference type="Proteomes" id="UP001314263">
    <property type="component" value="Unassembled WGS sequence"/>
</dbReference>
<dbReference type="InterPro" id="IPR004000">
    <property type="entry name" value="Actin"/>
</dbReference>
<dbReference type="EMBL" id="CAUYUE010000002">
    <property type="protein sequence ID" value="CAK0741691.1"/>
    <property type="molecule type" value="Genomic_DNA"/>
</dbReference>
<sequence>MYGGDEVNALVIDVGSGTTKAGYAGEDTPKAYFPSVIGCAGLASKSSSTSGAANGADKPPRHLHVGSQALAHRRDHMEIVSPLRDGLYHDFELIEGLWDHALRDRLRAAPAEHPLMLAEPTFNTRELREKTVELAFEKLSPPAVFLARSAVLTSFAMGRQSSLVVDAGHEGTTVAAVHDGYLLTKSIVRAPIGGQLLSQCMLQSAQAKGTVVQPAYSFKRVQTAAGQWEVKPLDYPLTASSYRQYHLEQIGADMKESICRVSDGPFDAEQNANIPTVSYELPDGTEIQVGPDRFGIPEVLFQPDLLKKFKGLESVHRADGGDLSMQGLVQDSVNRCDADLRRDLYNGVLLAGGTSMLTGLRDRLERELTNAAPHTARVKVTTPSNALERRFSTWIGGSILASLGSFQQMWLSKAEYDESGPSLIHRKSA</sequence>
<dbReference type="Gene3D" id="3.90.640.10">
    <property type="entry name" value="Actin, Chain A, domain 4"/>
    <property type="match status" value="1"/>
</dbReference>
<dbReference type="FunFam" id="3.30.420.40:FF:000058">
    <property type="entry name" value="Putative actin-related protein 5"/>
    <property type="match status" value="1"/>
</dbReference>
<reference evidence="2 3" key="1">
    <citation type="submission" date="2023-10" db="EMBL/GenBank/DDBJ databases">
        <authorList>
            <person name="Maclean D."/>
            <person name="Macfadyen A."/>
        </authorList>
    </citation>
    <scope>NUCLEOTIDE SEQUENCE [LARGE SCALE GENOMIC DNA]</scope>
</reference>
<keyword evidence="3" id="KW-1185">Reference proteome</keyword>
<dbReference type="SUPFAM" id="SSF53067">
    <property type="entry name" value="Actin-like ATPase domain"/>
    <property type="match status" value="2"/>
</dbReference>
<gene>
    <name evidence="2" type="ORF">CVIRNUC_001344</name>
</gene>
<evidence type="ECO:0000256" key="1">
    <source>
        <dbReference type="RuleBase" id="RU000487"/>
    </source>
</evidence>
<comment type="similarity">
    <text evidence="1">Belongs to the actin family.</text>
</comment>
<dbReference type="CDD" id="cd13395">
    <property type="entry name" value="ASKHA_NBD_Arp4_ACTL6-like"/>
    <property type="match status" value="1"/>
</dbReference>
<dbReference type="Pfam" id="PF00022">
    <property type="entry name" value="Actin"/>
    <property type="match status" value="1"/>
</dbReference>
<dbReference type="AlphaFoldDB" id="A0AAV1HWB0"/>
<dbReference type="FunFam" id="3.30.420.40:FF:000050">
    <property type="entry name" value="Actin, alpha skeletal muscle"/>
    <property type="match status" value="1"/>
</dbReference>
<protein>
    <recommendedName>
        <fullName evidence="4">Actin-related protein 4</fullName>
    </recommendedName>
</protein>
<evidence type="ECO:0008006" key="4">
    <source>
        <dbReference type="Google" id="ProtNLM"/>
    </source>
</evidence>
<accession>A0AAV1HWB0</accession>
<name>A0AAV1HWB0_9CHLO</name>
<evidence type="ECO:0000313" key="3">
    <source>
        <dbReference type="Proteomes" id="UP001314263"/>
    </source>
</evidence>
<organism evidence="2 3">
    <name type="scientific">Coccomyxa viridis</name>
    <dbReference type="NCBI Taxonomy" id="1274662"/>
    <lineage>
        <taxon>Eukaryota</taxon>
        <taxon>Viridiplantae</taxon>
        <taxon>Chlorophyta</taxon>
        <taxon>core chlorophytes</taxon>
        <taxon>Trebouxiophyceae</taxon>
        <taxon>Trebouxiophyceae incertae sedis</taxon>
        <taxon>Coccomyxaceae</taxon>
        <taxon>Coccomyxa</taxon>
    </lineage>
</organism>